<organism evidence="1">
    <name type="scientific">bioreactor metagenome</name>
    <dbReference type="NCBI Taxonomy" id="1076179"/>
    <lineage>
        <taxon>unclassified sequences</taxon>
        <taxon>metagenomes</taxon>
        <taxon>ecological metagenomes</taxon>
    </lineage>
</organism>
<protein>
    <submittedName>
        <fullName evidence="1">Uncharacterized protein</fullName>
    </submittedName>
</protein>
<comment type="caution">
    <text evidence="1">The sequence shown here is derived from an EMBL/GenBank/DDBJ whole genome shotgun (WGS) entry which is preliminary data.</text>
</comment>
<dbReference type="AlphaFoldDB" id="A0A644XAI1"/>
<name>A0A644XAI1_9ZZZZ</name>
<reference evidence="1" key="1">
    <citation type="submission" date="2019-08" db="EMBL/GenBank/DDBJ databases">
        <authorList>
            <person name="Kucharzyk K."/>
            <person name="Murdoch R.W."/>
            <person name="Higgins S."/>
            <person name="Loffler F."/>
        </authorList>
    </citation>
    <scope>NUCLEOTIDE SEQUENCE</scope>
</reference>
<dbReference type="EMBL" id="VSSQ01002018">
    <property type="protein sequence ID" value="MPM12751.1"/>
    <property type="molecule type" value="Genomic_DNA"/>
</dbReference>
<proteinExistence type="predicted"/>
<sequence>MQIDRNKDLPEHLRQAIDLIAAVLRRISAKRLDISADASFINVQAKGVAAI</sequence>
<evidence type="ECO:0000313" key="1">
    <source>
        <dbReference type="EMBL" id="MPM12751.1"/>
    </source>
</evidence>
<accession>A0A644XAI1</accession>
<gene>
    <name evidence="1" type="ORF">SDC9_59105</name>
</gene>